<evidence type="ECO:0000313" key="2">
    <source>
        <dbReference type="EMBL" id="CAL8128747.1"/>
    </source>
</evidence>
<accession>A0ABP1RID2</accession>
<organism evidence="2 3">
    <name type="scientific">Orchesella dallaii</name>
    <dbReference type="NCBI Taxonomy" id="48710"/>
    <lineage>
        <taxon>Eukaryota</taxon>
        <taxon>Metazoa</taxon>
        <taxon>Ecdysozoa</taxon>
        <taxon>Arthropoda</taxon>
        <taxon>Hexapoda</taxon>
        <taxon>Collembola</taxon>
        <taxon>Entomobryomorpha</taxon>
        <taxon>Entomobryoidea</taxon>
        <taxon>Orchesellidae</taxon>
        <taxon>Orchesellinae</taxon>
        <taxon>Orchesella</taxon>
    </lineage>
</organism>
<proteinExistence type="predicted"/>
<feature type="compositionally biased region" description="Low complexity" evidence="1">
    <location>
        <begin position="138"/>
        <end position="160"/>
    </location>
</feature>
<feature type="region of interest" description="Disordered" evidence="1">
    <location>
        <begin position="132"/>
        <end position="211"/>
    </location>
</feature>
<evidence type="ECO:0000313" key="3">
    <source>
        <dbReference type="Proteomes" id="UP001642540"/>
    </source>
</evidence>
<dbReference type="Proteomes" id="UP001642540">
    <property type="component" value="Unassembled WGS sequence"/>
</dbReference>
<feature type="compositionally biased region" description="Polar residues" evidence="1">
    <location>
        <begin position="185"/>
        <end position="196"/>
    </location>
</feature>
<comment type="caution">
    <text evidence="2">The sequence shown here is derived from an EMBL/GenBank/DDBJ whole genome shotgun (WGS) entry which is preliminary data.</text>
</comment>
<protein>
    <submittedName>
        <fullName evidence="2">Uncharacterized protein</fullName>
    </submittedName>
</protein>
<keyword evidence="3" id="KW-1185">Reference proteome</keyword>
<sequence length="211" mass="22882">MNGRNRNEFYGFRMTPLTPGSVGVSPDDFIRQVIMASAADDVNQLYSPRPPPLHHRPATIPEEESLEAAFPGYDVSGGAAVRKDELDSGMVAVQEPMAPPKKNIKQYRPALAKGDQAQNFNLPATVSITAVTSQDKGPAASPKPRPKTAAATATTVSASKAGREAESSKRKRKAAAREPEIQEQEAVQHTQKQDAATKSGEGRYNFRKRRN</sequence>
<dbReference type="EMBL" id="CAXLJM020000075">
    <property type="protein sequence ID" value="CAL8128747.1"/>
    <property type="molecule type" value="Genomic_DNA"/>
</dbReference>
<gene>
    <name evidence="2" type="ORF">ODALV1_LOCUS22514</name>
</gene>
<reference evidence="2 3" key="1">
    <citation type="submission" date="2024-08" db="EMBL/GenBank/DDBJ databases">
        <authorList>
            <person name="Cucini C."/>
            <person name="Frati F."/>
        </authorList>
    </citation>
    <scope>NUCLEOTIDE SEQUENCE [LARGE SCALE GENOMIC DNA]</scope>
</reference>
<evidence type="ECO:0000256" key="1">
    <source>
        <dbReference type="SAM" id="MobiDB-lite"/>
    </source>
</evidence>
<name>A0ABP1RID2_9HEXA</name>